<feature type="transmembrane region" description="Helical" evidence="7">
    <location>
        <begin position="191"/>
        <end position="210"/>
    </location>
</feature>
<proteinExistence type="inferred from homology"/>
<evidence type="ECO:0000256" key="6">
    <source>
        <dbReference type="SAM" id="MobiDB-lite"/>
    </source>
</evidence>
<keyword evidence="3 7" id="KW-0812">Transmembrane</keyword>
<evidence type="ECO:0000256" key="7">
    <source>
        <dbReference type="SAM" id="Phobius"/>
    </source>
</evidence>
<feature type="transmembrane region" description="Helical" evidence="7">
    <location>
        <begin position="360"/>
        <end position="380"/>
    </location>
</feature>
<comment type="caution">
    <text evidence="8">The sequence shown here is derived from an EMBL/GenBank/DDBJ whole genome shotgun (WGS) entry which is preliminary data.</text>
</comment>
<dbReference type="Proteomes" id="UP001480595">
    <property type="component" value="Unassembled WGS sequence"/>
</dbReference>
<dbReference type="GeneID" id="92095195"/>
<dbReference type="InterPro" id="IPR004254">
    <property type="entry name" value="AdipoR/HlyIII-related"/>
</dbReference>
<evidence type="ECO:0000256" key="5">
    <source>
        <dbReference type="ARBA" id="ARBA00023136"/>
    </source>
</evidence>
<reference evidence="8 9" key="1">
    <citation type="submission" date="2023-01" db="EMBL/GenBank/DDBJ databases">
        <title>Analysis of 21 Apiospora genomes using comparative genomics revels a genus with tremendous synthesis potential of carbohydrate active enzymes and secondary metabolites.</title>
        <authorList>
            <person name="Sorensen T."/>
        </authorList>
    </citation>
    <scope>NUCLEOTIDE SEQUENCE [LARGE SCALE GENOMIC DNA]</scope>
    <source>
        <strain evidence="8 9">CBS 135458</strain>
    </source>
</reference>
<feature type="transmembrane region" description="Helical" evidence="7">
    <location>
        <begin position="230"/>
        <end position="251"/>
    </location>
</feature>
<comment type="subcellular location">
    <subcellularLocation>
        <location evidence="1">Membrane</location>
        <topology evidence="1">Multi-pass membrane protein</topology>
    </subcellularLocation>
</comment>
<comment type="similarity">
    <text evidence="2">Belongs to the ADIPOR family.</text>
</comment>
<feature type="compositionally biased region" description="Basic and acidic residues" evidence="6">
    <location>
        <begin position="29"/>
        <end position="47"/>
    </location>
</feature>
<evidence type="ECO:0000256" key="3">
    <source>
        <dbReference type="ARBA" id="ARBA00022692"/>
    </source>
</evidence>
<sequence>MGGANREGGKVKPLKAPKKVAKDLDDEDKAFQEKQRADAKARAEMAAKAKGKGPLNAGTQGIKKIPGFPQNHNATGGGQTLRQRGRAASASLASAAKNAEVQVEQALRRLLHWDELPAWRRDNQFLLRGYRADSGSYAGSLRSLLYVHNESVNIWTHLLGCGAFAAAGGLTLYYGFDFVAPRYASASPRDVLVFACFFAGAVACLGMSATFHTLMNHSPGVAKWGNKLDYSGIVFLIVGSYVPALYYGLFCLPELMEVYMYGIFVLGAGCGIVSWVEFFRTPSWRPYRTMMFVGLGVSGVLPICHALKTYGYEGLDQRMGLSWVLLEGFLYIFGAFLYAARWPERSFPETFDIWGSSHQLFHILILFAALSHLIGMAKAFDYHHTVLGAQC</sequence>
<dbReference type="PANTHER" id="PTHR20855">
    <property type="entry name" value="ADIPOR/PROGESTIN RECEPTOR-RELATED"/>
    <property type="match status" value="1"/>
</dbReference>
<evidence type="ECO:0000256" key="1">
    <source>
        <dbReference type="ARBA" id="ARBA00004141"/>
    </source>
</evidence>
<evidence type="ECO:0000313" key="9">
    <source>
        <dbReference type="Proteomes" id="UP001480595"/>
    </source>
</evidence>
<keyword evidence="9" id="KW-1185">Reference proteome</keyword>
<keyword evidence="4 7" id="KW-1133">Transmembrane helix</keyword>
<feature type="region of interest" description="Disordered" evidence="6">
    <location>
        <begin position="1"/>
        <end position="89"/>
    </location>
</feature>
<feature type="transmembrane region" description="Helical" evidence="7">
    <location>
        <begin position="319"/>
        <end position="340"/>
    </location>
</feature>
<feature type="transmembrane region" description="Helical" evidence="7">
    <location>
        <begin position="258"/>
        <end position="278"/>
    </location>
</feature>
<accession>A0ABR1TTF4</accession>
<evidence type="ECO:0000256" key="2">
    <source>
        <dbReference type="ARBA" id="ARBA00007018"/>
    </source>
</evidence>
<feature type="transmembrane region" description="Helical" evidence="7">
    <location>
        <begin position="290"/>
        <end position="307"/>
    </location>
</feature>
<dbReference type="InterPro" id="IPR015157">
    <property type="entry name" value="TMA7"/>
</dbReference>
<organism evidence="8 9">
    <name type="scientific">Apiospora phragmitis</name>
    <dbReference type="NCBI Taxonomy" id="2905665"/>
    <lineage>
        <taxon>Eukaryota</taxon>
        <taxon>Fungi</taxon>
        <taxon>Dikarya</taxon>
        <taxon>Ascomycota</taxon>
        <taxon>Pezizomycotina</taxon>
        <taxon>Sordariomycetes</taxon>
        <taxon>Xylariomycetidae</taxon>
        <taxon>Amphisphaeriales</taxon>
        <taxon>Apiosporaceae</taxon>
        <taxon>Apiospora</taxon>
    </lineage>
</organism>
<dbReference type="Pfam" id="PF09072">
    <property type="entry name" value="TMA7"/>
    <property type="match status" value="1"/>
</dbReference>
<keyword evidence="5 7" id="KW-0472">Membrane</keyword>
<dbReference type="PANTHER" id="PTHR20855:SF52">
    <property type="entry name" value="ADIPONECTIN RECEPTOR PROTEIN"/>
    <property type="match status" value="1"/>
</dbReference>
<feature type="transmembrane region" description="Helical" evidence="7">
    <location>
        <begin position="154"/>
        <end position="179"/>
    </location>
</feature>
<evidence type="ECO:0000313" key="8">
    <source>
        <dbReference type="EMBL" id="KAK8048993.1"/>
    </source>
</evidence>
<dbReference type="RefSeq" id="XP_066711242.1">
    <property type="nucleotide sequence ID" value="XM_066862132.1"/>
</dbReference>
<dbReference type="EMBL" id="JAQQWL010000011">
    <property type="protein sequence ID" value="KAK8048993.1"/>
    <property type="molecule type" value="Genomic_DNA"/>
</dbReference>
<name>A0ABR1TTF4_9PEZI</name>
<evidence type="ECO:0000256" key="4">
    <source>
        <dbReference type="ARBA" id="ARBA00022989"/>
    </source>
</evidence>
<protein>
    <submittedName>
        <fullName evidence="8">Uncharacterized protein</fullName>
    </submittedName>
</protein>
<dbReference type="Pfam" id="PF03006">
    <property type="entry name" value="HlyIII"/>
    <property type="match status" value="1"/>
</dbReference>
<feature type="compositionally biased region" description="Low complexity" evidence="6">
    <location>
        <begin position="80"/>
        <end position="89"/>
    </location>
</feature>
<gene>
    <name evidence="8" type="ORF">PG994_010723</name>
</gene>